<evidence type="ECO:0000313" key="2">
    <source>
        <dbReference type="Proteomes" id="UP000000607"/>
    </source>
</evidence>
<protein>
    <submittedName>
        <fullName evidence="1">Uncharacterized protein</fullName>
    </submittedName>
</protein>
<evidence type="ECO:0000313" key="1">
    <source>
        <dbReference type="EMBL" id="AAU37437.1"/>
    </source>
</evidence>
<keyword evidence="2" id="KW-1185">Reference proteome</keyword>
<reference evidence="1 2" key="1">
    <citation type="journal article" date="2004" name="Nat. Biotechnol.">
        <title>The genome sequence of the capnophilic rumen bacterium Mannheimia succiniciproducens.</title>
        <authorList>
            <person name="Hong S.H."/>
            <person name="Kim J.S."/>
            <person name="Lee S.Y."/>
            <person name="In Y.H."/>
            <person name="Choi S.S."/>
            <person name="Rih J.-K."/>
            <person name="Kim C.H."/>
            <person name="Jeong H."/>
            <person name="Hur C.G."/>
            <person name="Kim J.J."/>
        </authorList>
    </citation>
    <scope>NUCLEOTIDE SEQUENCE [LARGE SCALE GENOMIC DNA]</scope>
    <source>
        <strain evidence="2">KCTC 0769BP / MBEL55E</strain>
    </source>
</reference>
<proteinExistence type="predicted"/>
<dbReference type="EMBL" id="AE016827">
    <property type="protein sequence ID" value="AAU37437.1"/>
    <property type="molecule type" value="Genomic_DNA"/>
</dbReference>
<dbReference type="KEGG" id="msu:MS0830"/>
<organism evidence="1 2">
    <name type="scientific">Mannheimia succiniciproducens (strain KCTC 0769BP / MBEL55E)</name>
    <dbReference type="NCBI Taxonomy" id="221988"/>
    <lineage>
        <taxon>Bacteria</taxon>
        <taxon>Pseudomonadati</taxon>
        <taxon>Pseudomonadota</taxon>
        <taxon>Gammaproteobacteria</taxon>
        <taxon>Pasteurellales</taxon>
        <taxon>Pasteurellaceae</taxon>
        <taxon>Basfia</taxon>
    </lineage>
</organism>
<sequence>MKREVLLNKKVSKKPANHTDFSSKEKHFFVLYFN</sequence>
<dbReference type="Proteomes" id="UP000000607">
    <property type="component" value="Chromosome"/>
</dbReference>
<accession>Q65UC3</accession>
<name>Q65UC3_MANSM</name>
<dbReference type="HOGENOM" id="CLU_3374509_0_0_6"/>
<gene>
    <name evidence="1" type="ordered locus">MS0830</name>
</gene>
<dbReference type="AlphaFoldDB" id="Q65UC3"/>